<protein>
    <submittedName>
        <fullName evidence="1">Uncharacterized protein</fullName>
    </submittedName>
</protein>
<evidence type="ECO:0000313" key="1">
    <source>
        <dbReference type="EMBL" id="MBA2872913.1"/>
    </source>
</evidence>
<dbReference type="EMBL" id="JACDUU010000010">
    <property type="protein sequence ID" value="MBA2872913.1"/>
    <property type="molecule type" value="Genomic_DNA"/>
</dbReference>
<sequence length="121" mass="14003">MSMPKIPKMSHRPDKEEVIIDLLESIALEEVALSHILNAEAEKIQAFVGNCLDFPTKPNNHEIIKFNRSVQDLIETVVMKEWLLLKKLENVMELIPIHHDKCQCPSCKEHQKHDAKDIKNE</sequence>
<dbReference type="RefSeq" id="WP_220129278.1">
    <property type="nucleotide sequence ID" value="NZ_JACDUU010000010.1"/>
</dbReference>
<keyword evidence="2" id="KW-1185">Reference proteome</keyword>
<proteinExistence type="predicted"/>
<accession>A0A7V9Z2K2</accession>
<reference evidence="1 2" key="1">
    <citation type="submission" date="2020-07" db="EMBL/GenBank/DDBJ databases">
        <title>Genomic Encyclopedia of Type Strains, Phase IV (KMG-IV): sequencing the most valuable type-strain genomes for metagenomic binning, comparative biology and taxonomic classification.</title>
        <authorList>
            <person name="Goeker M."/>
        </authorList>
    </citation>
    <scope>NUCLEOTIDE SEQUENCE [LARGE SCALE GENOMIC DNA]</scope>
    <source>
        <strain evidence="1 2">DSM 25220</strain>
    </source>
</reference>
<dbReference type="Proteomes" id="UP000580891">
    <property type="component" value="Unassembled WGS sequence"/>
</dbReference>
<evidence type="ECO:0000313" key="2">
    <source>
        <dbReference type="Proteomes" id="UP000580891"/>
    </source>
</evidence>
<dbReference type="AlphaFoldDB" id="A0A7V9Z2K2"/>
<dbReference type="InterPro" id="IPR058705">
    <property type="entry name" value="A_ENA"/>
</dbReference>
<comment type="caution">
    <text evidence="1">The sequence shown here is derived from an EMBL/GenBank/DDBJ whole genome shotgun (WGS) entry which is preliminary data.</text>
</comment>
<name>A0A7V9Z2K2_9BACL</name>
<dbReference type="Pfam" id="PF26595">
    <property type="entry name" value="A_ENA"/>
    <property type="match status" value="1"/>
</dbReference>
<gene>
    <name evidence="1" type="ORF">HNQ85_003228</name>
</gene>
<organism evidence="1 2">
    <name type="scientific">[Anoxybacillus] calidus</name>
    <dbReference type="NCBI Taxonomy" id="575178"/>
    <lineage>
        <taxon>Bacteria</taxon>
        <taxon>Bacillati</taxon>
        <taxon>Bacillota</taxon>
        <taxon>Bacilli</taxon>
        <taxon>Bacillales</taxon>
        <taxon>Anoxybacillaceae</taxon>
        <taxon>Paranoxybacillus</taxon>
    </lineage>
</organism>